<dbReference type="Pfam" id="PF03466">
    <property type="entry name" value="LysR_substrate"/>
    <property type="match status" value="1"/>
</dbReference>
<gene>
    <name evidence="6" type="ORF">FF100_03635</name>
</gene>
<sequence length="312" mass="32887">MAPRRMSFRHVEAFRTVMLAGSMTEAARRLHTSQPQVSRLIAQLEAVTGLTLFDRSGSRLSPTVEAERFHHEVERACIGLASLEAAAADIRLFGAGRLSVAAMPRLAGGLLARSVVRFKRDNPGVMVSIHAGDEGTVYKWIAEGFCDAGLTMLYGAQASVEVDPVLSLDCVAVLPRGHRLAEKAVLGPADLDGEPFIASPAGNPLQVRIDAVFDAAGIRRSVAAEAGLGSAVCALVAAGLGVSLMNPLAAYEEAKVSPIEIRRFAPALPVVFALVFPPLRSQDRLVAAFSACARETLLSALAVLQAGSDGRP</sequence>
<dbReference type="GO" id="GO:0010628">
    <property type="term" value="P:positive regulation of gene expression"/>
    <property type="evidence" value="ECO:0007669"/>
    <property type="project" value="TreeGrafter"/>
</dbReference>
<evidence type="ECO:0000256" key="3">
    <source>
        <dbReference type="ARBA" id="ARBA00023125"/>
    </source>
</evidence>
<dbReference type="Gene3D" id="3.40.190.10">
    <property type="entry name" value="Periplasmic binding protein-like II"/>
    <property type="match status" value="2"/>
</dbReference>
<dbReference type="InterPro" id="IPR000847">
    <property type="entry name" value="LysR_HTH_N"/>
</dbReference>
<dbReference type="Pfam" id="PF00126">
    <property type="entry name" value="HTH_1"/>
    <property type="match status" value="1"/>
</dbReference>
<dbReference type="PANTHER" id="PTHR30427">
    <property type="entry name" value="TRANSCRIPTIONAL ACTIVATOR PROTEIN LYSR"/>
    <property type="match status" value="1"/>
</dbReference>
<evidence type="ECO:0000313" key="6">
    <source>
        <dbReference type="EMBL" id="TNC16352.1"/>
    </source>
</evidence>
<dbReference type="OrthoDB" id="8479870at2"/>
<dbReference type="InterPro" id="IPR005119">
    <property type="entry name" value="LysR_subst-bd"/>
</dbReference>
<accession>A0A5C4LND0</accession>
<organism evidence="6 7">
    <name type="scientific">Methylobacterium terricola</name>
    <dbReference type="NCBI Taxonomy" id="2583531"/>
    <lineage>
        <taxon>Bacteria</taxon>
        <taxon>Pseudomonadati</taxon>
        <taxon>Pseudomonadota</taxon>
        <taxon>Alphaproteobacteria</taxon>
        <taxon>Hyphomicrobiales</taxon>
        <taxon>Methylobacteriaceae</taxon>
        <taxon>Methylobacterium</taxon>
    </lineage>
</organism>
<evidence type="ECO:0000256" key="2">
    <source>
        <dbReference type="ARBA" id="ARBA00023015"/>
    </source>
</evidence>
<dbReference type="SUPFAM" id="SSF46785">
    <property type="entry name" value="Winged helix' DNA-binding domain"/>
    <property type="match status" value="1"/>
</dbReference>
<keyword evidence="7" id="KW-1185">Reference proteome</keyword>
<protein>
    <submittedName>
        <fullName evidence="6">LysR family transcriptional regulator</fullName>
    </submittedName>
</protein>
<dbReference type="EMBL" id="VDDA01000001">
    <property type="protein sequence ID" value="TNC16352.1"/>
    <property type="molecule type" value="Genomic_DNA"/>
</dbReference>
<dbReference type="Proteomes" id="UP000305267">
    <property type="component" value="Unassembled WGS sequence"/>
</dbReference>
<keyword evidence="3" id="KW-0238">DNA-binding</keyword>
<comment type="caution">
    <text evidence="6">The sequence shown here is derived from an EMBL/GenBank/DDBJ whole genome shotgun (WGS) entry which is preliminary data.</text>
</comment>
<evidence type="ECO:0000256" key="4">
    <source>
        <dbReference type="ARBA" id="ARBA00023163"/>
    </source>
</evidence>
<dbReference type="RefSeq" id="WP_139034165.1">
    <property type="nucleotide sequence ID" value="NZ_VDDA01000001.1"/>
</dbReference>
<feature type="domain" description="HTH lysR-type" evidence="5">
    <location>
        <begin position="6"/>
        <end position="63"/>
    </location>
</feature>
<comment type="similarity">
    <text evidence="1">Belongs to the LysR transcriptional regulatory family.</text>
</comment>
<evidence type="ECO:0000256" key="1">
    <source>
        <dbReference type="ARBA" id="ARBA00009437"/>
    </source>
</evidence>
<dbReference type="GO" id="GO:0003700">
    <property type="term" value="F:DNA-binding transcription factor activity"/>
    <property type="evidence" value="ECO:0007669"/>
    <property type="project" value="InterPro"/>
</dbReference>
<dbReference type="AlphaFoldDB" id="A0A5C4LND0"/>
<dbReference type="InterPro" id="IPR036390">
    <property type="entry name" value="WH_DNA-bd_sf"/>
</dbReference>
<name>A0A5C4LND0_9HYPH</name>
<dbReference type="SUPFAM" id="SSF53850">
    <property type="entry name" value="Periplasmic binding protein-like II"/>
    <property type="match status" value="1"/>
</dbReference>
<dbReference type="PROSITE" id="PS50931">
    <property type="entry name" value="HTH_LYSR"/>
    <property type="match status" value="1"/>
</dbReference>
<dbReference type="PRINTS" id="PR00039">
    <property type="entry name" value="HTHLYSR"/>
</dbReference>
<evidence type="ECO:0000313" key="7">
    <source>
        <dbReference type="Proteomes" id="UP000305267"/>
    </source>
</evidence>
<reference evidence="6 7" key="1">
    <citation type="submission" date="2019-06" db="EMBL/GenBank/DDBJ databases">
        <title>Genome of Methylobacterium sp. 17Sr1-39.</title>
        <authorList>
            <person name="Seo T."/>
        </authorList>
    </citation>
    <scope>NUCLEOTIDE SEQUENCE [LARGE SCALE GENOMIC DNA]</scope>
    <source>
        <strain evidence="6 7">17Sr1-39</strain>
    </source>
</reference>
<evidence type="ECO:0000259" key="5">
    <source>
        <dbReference type="PROSITE" id="PS50931"/>
    </source>
</evidence>
<dbReference type="GO" id="GO:0043565">
    <property type="term" value="F:sequence-specific DNA binding"/>
    <property type="evidence" value="ECO:0007669"/>
    <property type="project" value="TreeGrafter"/>
</dbReference>
<keyword evidence="2" id="KW-0805">Transcription regulation</keyword>
<dbReference type="InterPro" id="IPR036388">
    <property type="entry name" value="WH-like_DNA-bd_sf"/>
</dbReference>
<keyword evidence="4" id="KW-0804">Transcription</keyword>
<proteinExistence type="inferred from homology"/>
<dbReference type="PANTHER" id="PTHR30427:SF1">
    <property type="entry name" value="TRANSCRIPTIONAL ACTIVATOR PROTEIN LYSR"/>
    <property type="match status" value="1"/>
</dbReference>
<dbReference type="Gene3D" id="1.10.10.10">
    <property type="entry name" value="Winged helix-like DNA-binding domain superfamily/Winged helix DNA-binding domain"/>
    <property type="match status" value="1"/>
</dbReference>